<evidence type="ECO:0000256" key="1">
    <source>
        <dbReference type="ARBA" id="ARBA00004141"/>
    </source>
</evidence>
<dbReference type="InterPro" id="IPR020846">
    <property type="entry name" value="MFS_dom"/>
</dbReference>
<evidence type="ECO:0000313" key="8">
    <source>
        <dbReference type="Proteomes" id="UP000001699"/>
    </source>
</evidence>
<dbReference type="PhylomeDB" id="B0Y9H3"/>
<dbReference type="HOGENOM" id="CLU_000960_27_5_1"/>
<dbReference type="EMBL" id="DS499600">
    <property type="protein sequence ID" value="EDP48666.1"/>
    <property type="molecule type" value="Genomic_DNA"/>
</dbReference>
<dbReference type="Pfam" id="PF07690">
    <property type="entry name" value="MFS_1"/>
    <property type="match status" value="1"/>
</dbReference>
<feature type="transmembrane region" description="Helical" evidence="5">
    <location>
        <begin position="40"/>
        <end position="67"/>
    </location>
</feature>
<dbReference type="OrthoDB" id="2130629at2759"/>
<evidence type="ECO:0000313" key="7">
    <source>
        <dbReference type="EMBL" id="EDP48666.1"/>
    </source>
</evidence>
<dbReference type="PROSITE" id="PS50850">
    <property type="entry name" value="MFS"/>
    <property type="match status" value="1"/>
</dbReference>
<dbReference type="PANTHER" id="PTHR42718:SF27">
    <property type="entry name" value="TRANSPORTER, PUTATIVE-RELATED"/>
    <property type="match status" value="1"/>
</dbReference>
<feature type="transmembrane region" description="Helical" evidence="5">
    <location>
        <begin position="196"/>
        <end position="217"/>
    </location>
</feature>
<name>B0Y9H3_ASPFC</name>
<feature type="transmembrane region" description="Helical" evidence="5">
    <location>
        <begin position="304"/>
        <end position="326"/>
    </location>
</feature>
<accession>B0Y9H3</accession>
<feature type="domain" description="Major facilitator superfamily (MFS) profile" evidence="6">
    <location>
        <begin position="38"/>
        <end position="506"/>
    </location>
</feature>
<dbReference type="Proteomes" id="UP000001699">
    <property type="component" value="Unassembled WGS sequence"/>
</dbReference>
<evidence type="ECO:0000256" key="3">
    <source>
        <dbReference type="ARBA" id="ARBA00022989"/>
    </source>
</evidence>
<dbReference type="InterPro" id="IPR011701">
    <property type="entry name" value="MFS"/>
</dbReference>
<feature type="transmembrane region" description="Helical" evidence="5">
    <location>
        <begin position="132"/>
        <end position="154"/>
    </location>
</feature>
<keyword evidence="2 5" id="KW-0812">Transmembrane</keyword>
<organism evidence="7 8">
    <name type="scientific">Aspergillus fumigatus (strain CBS 144.89 / FGSC A1163 / CEA10)</name>
    <name type="common">Neosartorya fumigata</name>
    <dbReference type="NCBI Taxonomy" id="451804"/>
    <lineage>
        <taxon>Eukaryota</taxon>
        <taxon>Fungi</taxon>
        <taxon>Dikarya</taxon>
        <taxon>Ascomycota</taxon>
        <taxon>Pezizomycotina</taxon>
        <taxon>Eurotiomycetes</taxon>
        <taxon>Eurotiomycetidae</taxon>
        <taxon>Eurotiales</taxon>
        <taxon>Aspergillaceae</taxon>
        <taxon>Aspergillus</taxon>
        <taxon>Aspergillus subgen. Fumigati</taxon>
    </lineage>
</organism>
<sequence length="513" mass="54058">MSTTTTATITPINSLVLEATNPRSAENARPKSPESQLRKVVVLSQLFAVTLTASVINGLVIVGLPTITKDLQLPPSLSFWPSSVNSLATASTLLLAGSLADTVGPRWVELVGSFASGALMIGQGVARTGQELVVLRALQGVGLAMHLASSVSIVTQLLPPGRSRNVAFSCLGVSQPLGFSLGLVVGGVLVDTIGWRSGWFLSGGITLVFSVGGLWALPRSKSMQYSDLLHNVRTTIDWVGAGLASAFMALLCYLLAILSADPSRIKSADSIVILCLAALALPSFIGWVHYQVKRNKPALIPNALWKNIAFSSICATLAISTTVVNSMELFASLFFQEVQGLSALEASIRILPSLVVGVLLNLVIGVFVHKVPAFWIATVTSLLCAGSPLLMAVIQPSWPYWGNAFVAQLLQAVSFNALYTIGLIIITNSFPDDTQALAGAVFNTAAQFGSALGLAILQVISTVVTEESAADGTGALMAGYRASFWTMFGFMILCTLLGYFGLRKAGKVGLKRD</sequence>
<feature type="transmembrane region" description="Helical" evidence="5">
    <location>
        <begin position="166"/>
        <end position="190"/>
    </location>
</feature>
<dbReference type="PANTHER" id="PTHR42718">
    <property type="entry name" value="MAJOR FACILITATOR SUPERFAMILY MULTIDRUG TRANSPORTER MFSC"/>
    <property type="match status" value="1"/>
</dbReference>
<feature type="transmembrane region" description="Helical" evidence="5">
    <location>
        <begin position="107"/>
        <end position="126"/>
    </location>
</feature>
<proteinExistence type="predicted"/>
<feature type="transmembrane region" description="Helical" evidence="5">
    <location>
        <begin position="484"/>
        <end position="502"/>
    </location>
</feature>
<feature type="transmembrane region" description="Helical" evidence="5">
    <location>
        <begin position="79"/>
        <end position="100"/>
    </location>
</feature>
<keyword evidence="3 5" id="KW-1133">Transmembrane helix</keyword>
<reference evidence="7 8" key="1">
    <citation type="journal article" date="2008" name="PLoS Genet.">
        <title>Genomic islands in the pathogenic filamentous fungus Aspergillus fumigatus.</title>
        <authorList>
            <person name="Fedorova N.D."/>
            <person name="Khaldi N."/>
            <person name="Joardar V.S."/>
            <person name="Maiti R."/>
            <person name="Amedeo P."/>
            <person name="Anderson M.J."/>
            <person name="Crabtree J."/>
            <person name="Silva J.C."/>
            <person name="Badger J.H."/>
            <person name="Albarraq A."/>
            <person name="Angiuoli S."/>
            <person name="Bussey H."/>
            <person name="Bowyer P."/>
            <person name="Cotty P.J."/>
            <person name="Dyer P.S."/>
            <person name="Egan A."/>
            <person name="Galens K."/>
            <person name="Fraser-Liggett C.M."/>
            <person name="Haas B.J."/>
            <person name="Inman J.M."/>
            <person name="Kent R."/>
            <person name="Lemieux S."/>
            <person name="Malavazi I."/>
            <person name="Orvis J."/>
            <person name="Roemer T."/>
            <person name="Ronning C.M."/>
            <person name="Sundaram J.P."/>
            <person name="Sutton G."/>
            <person name="Turner G."/>
            <person name="Venter J.C."/>
            <person name="White O.R."/>
            <person name="Whitty B.R."/>
            <person name="Youngman P."/>
            <person name="Wolfe K.H."/>
            <person name="Goldman G.H."/>
            <person name="Wortman J.R."/>
            <person name="Jiang B."/>
            <person name="Denning D.W."/>
            <person name="Nierman W.C."/>
        </authorList>
    </citation>
    <scope>NUCLEOTIDE SEQUENCE [LARGE SCALE GENOMIC DNA]</scope>
    <source>
        <strain evidence="8">CBS 144.89 / FGSC A1163 / CEA10</strain>
    </source>
</reference>
<dbReference type="InterPro" id="IPR036259">
    <property type="entry name" value="MFS_trans_sf"/>
</dbReference>
<evidence type="ECO:0000259" key="6">
    <source>
        <dbReference type="PROSITE" id="PS50850"/>
    </source>
</evidence>
<protein>
    <submittedName>
        <fullName evidence="7">Integral membrane protein</fullName>
    </submittedName>
</protein>
<keyword evidence="8" id="KW-1185">Reference proteome</keyword>
<feature type="transmembrane region" description="Helical" evidence="5">
    <location>
        <begin position="400"/>
        <end position="425"/>
    </location>
</feature>
<evidence type="ECO:0000256" key="2">
    <source>
        <dbReference type="ARBA" id="ARBA00022692"/>
    </source>
</evidence>
<feature type="transmembrane region" description="Helical" evidence="5">
    <location>
        <begin position="271"/>
        <end position="292"/>
    </location>
</feature>
<evidence type="ECO:0000256" key="4">
    <source>
        <dbReference type="ARBA" id="ARBA00023136"/>
    </source>
</evidence>
<gene>
    <name evidence="7" type="ORF">AFUB_081040</name>
</gene>
<dbReference type="SUPFAM" id="SSF103473">
    <property type="entry name" value="MFS general substrate transporter"/>
    <property type="match status" value="1"/>
</dbReference>
<dbReference type="Gene3D" id="1.20.1250.20">
    <property type="entry name" value="MFS general substrate transporter like domains"/>
    <property type="match status" value="2"/>
</dbReference>
<keyword evidence="4 5" id="KW-0472">Membrane</keyword>
<comment type="subcellular location">
    <subcellularLocation>
        <location evidence="1">Membrane</location>
        <topology evidence="1">Multi-pass membrane protein</topology>
    </subcellularLocation>
</comment>
<dbReference type="GO" id="GO:0022857">
    <property type="term" value="F:transmembrane transporter activity"/>
    <property type="evidence" value="ECO:0007669"/>
    <property type="project" value="InterPro"/>
</dbReference>
<feature type="transmembrane region" description="Helical" evidence="5">
    <location>
        <begin position="238"/>
        <end position="259"/>
    </location>
</feature>
<feature type="transmembrane region" description="Helical" evidence="5">
    <location>
        <begin position="346"/>
        <end position="367"/>
    </location>
</feature>
<dbReference type="GO" id="GO:0016020">
    <property type="term" value="C:membrane"/>
    <property type="evidence" value="ECO:0007669"/>
    <property type="project" value="UniProtKB-SubCell"/>
</dbReference>
<feature type="transmembrane region" description="Helical" evidence="5">
    <location>
        <begin position="437"/>
        <end position="464"/>
    </location>
</feature>
<evidence type="ECO:0000256" key="5">
    <source>
        <dbReference type="SAM" id="Phobius"/>
    </source>
</evidence>
<dbReference type="VEuPathDB" id="FungiDB:AFUB_081040"/>
<dbReference type="AlphaFoldDB" id="B0Y9H3"/>
<feature type="transmembrane region" description="Helical" evidence="5">
    <location>
        <begin position="374"/>
        <end position="394"/>
    </location>
</feature>